<dbReference type="AlphaFoldDB" id="A0A0A9A4C0"/>
<dbReference type="EMBL" id="GBRH01253117">
    <property type="protein sequence ID" value="JAD44778.1"/>
    <property type="molecule type" value="Transcribed_RNA"/>
</dbReference>
<evidence type="ECO:0000313" key="1">
    <source>
        <dbReference type="EMBL" id="JAD44778.1"/>
    </source>
</evidence>
<name>A0A0A9A4C0_ARUDO</name>
<sequence>MWRFVLYDENFRVWKQQSGQFRSNLCLLDYY</sequence>
<accession>A0A0A9A4C0</accession>
<organism evidence="1">
    <name type="scientific">Arundo donax</name>
    <name type="common">Giant reed</name>
    <name type="synonym">Donax arundinaceus</name>
    <dbReference type="NCBI Taxonomy" id="35708"/>
    <lineage>
        <taxon>Eukaryota</taxon>
        <taxon>Viridiplantae</taxon>
        <taxon>Streptophyta</taxon>
        <taxon>Embryophyta</taxon>
        <taxon>Tracheophyta</taxon>
        <taxon>Spermatophyta</taxon>
        <taxon>Magnoliopsida</taxon>
        <taxon>Liliopsida</taxon>
        <taxon>Poales</taxon>
        <taxon>Poaceae</taxon>
        <taxon>PACMAD clade</taxon>
        <taxon>Arundinoideae</taxon>
        <taxon>Arundineae</taxon>
        <taxon>Arundo</taxon>
    </lineage>
</organism>
<protein>
    <submittedName>
        <fullName evidence="1">Uncharacterized protein</fullName>
    </submittedName>
</protein>
<reference evidence="1" key="1">
    <citation type="submission" date="2014-09" db="EMBL/GenBank/DDBJ databases">
        <authorList>
            <person name="Magalhaes I.L.F."/>
            <person name="Oliveira U."/>
            <person name="Santos F.R."/>
            <person name="Vidigal T.H.D.A."/>
            <person name="Brescovit A.D."/>
            <person name="Santos A.J."/>
        </authorList>
    </citation>
    <scope>NUCLEOTIDE SEQUENCE</scope>
    <source>
        <tissue evidence="1">Shoot tissue taken approximately 20 cm above the soil surface</tissue>
    </source>
</reference>
<proteinExistence type="predicted"/>
<reference evidence="1" key="2">
    <citation type="journal article" date="2015" name="Data Brief">
        <title>Shoot transcriptome of the giant reed, Arundo donax.</title>
        <authorList>
            <person name="Barrero R.A."/>
            <person name="Guerrero F.D."/>
            <person name="Moolhuijzen P."/>
            <person name="Goolsby J.A."/>
            <person name="Tidwell J."/>
            <person name="Bellgard S.E."/>
            <person name="Bellgard M.I."/>
        </authorList>
    </citation>
    <scope>NUCLEOTIDE SEQUENCE</scope>
    <source>
        <tissue evidence="1">Shoot tissue taken approximately 20 cm above the soil surface</tissue>
    </source>
</reference>